<dbReference type="Proteomes" id="UP000015105">
    <property type="component" value="Chromosome 6D"/>
</dbReference>
<evidence type="ECO:0000313" key="3">
    <source>
        <dbReference type="Proteomes" id="UP000015105"/>
    </source>
</evidence>
<reference evidence="2" key="4">
    <citation type="submission" date="2019-03" db="UniProtKB">
        <authorList>
            <consortium name="EnsemblPlants"/>
        </authorList>
    </citation>
    <scope>IDENTIFICATION</scope>
</reference>
<sequence length="292" mass="32254">DMNGNVMRVFKGMGGNGIVCTSVDDLICITGGYSGGAHVLDPATGRTLMACSEVEVRSHDKDPYIITPYFTTFGLGRAAGQLRAYKVVRLTDDGACEVLTLGDGARWRKAQPPPVKVPNNRGSPVCINGILHFLAGKKLEEDSLLCFDLESEQWKDQLIEGPRKLVADEEWQKTSLIRVTELNGDLCMIQSLLQMTVQPRAKIWILSNPDAGSWIKAYTIPMAYSTCFYTPLMIRDDGKLLLHCIIGCATHRTSLVLQLYDPCTGACSDVMKMPDNLIERIGICRWRLDGPV</sequence>
<dbReference type="NCBIfam" id="TIGR01640">
    <property type="entry name" value="F_box_assoc_1"/>
    <property type="match status" value="1"/>
</dbReference>
<accession>A0A453N0H9</accession>
<dbReference type="SUPFAM" id="SSF50965">
    <property type="entry name" value="Galactose oxidase, central domain"/>
    <property type="match status" value="1"/>
</dbReference>
<dbReference type="InterPro" id="IPR017451">
    <property type="entry name" value="F-box-assoc_interact_dom"/>
</dbReference>
<dbReference type="STRING" id="200361.A0A453N0H9"/>
<dbReference type="InterPro" id="IPR011043">
    <property type="entry name" value="Gal_Oxase/kelch_b-propeller"/>
</dbReference>
<keyword evidence="3" id="KW-1185">Reference proteome</keyword>
<feature type="domain" description="F-box associated beta-propeller type 3" evidence="1">
    <location>
        <begin position="84"/>
        <end position="224"/>
    </location>
</feature>
<reference evidence="2" key="3">
    <citation type="journal article" date="2017" name="Nature">
        <title>Genome sequence of the progenitor of the wheat D genome Aegilops tauschii.</title>
        <authorList>
            <person name="Luo M.C."/>
            <person name="Gu Y.Q."/>
            <person name="Puiu D."/>
            <person name="Wang H."/>
            <person name="Twardziok S.O."/>
            <person name="Deal K.R."/>
            <person name="Huo N."/>
            <person name="Zhu T."/>
            <person name="Wang L."/>
            <person name="Wang Y."/>
            <person name="McGuire P.E."/>
            <person name="Liu S."/>
            <person name="Long H."/>
            <person name="Ramasamy R.K."/>
            <person name="Rodriguez J.C."/>
            <person name="Van S.L."/>
            <person name="Yuan L."/>
            <person name="Wang Z."/>
            <person name="Xia Z."/>
            <person name="Xiao L."/>
            <person name="Anderson O.D."/>
            <person name="Ouyang S."/>
            <person name="Liang Y."/>
            <person name="Zimin A.V."/>
            <person name="Pertea G."/>
            <person name="Qi P."/>
            <person name="Bennetzen J.L."/>
            <person name="Dai X."/>
            <person name="Dawson M.W."/>
            <person name="Muller H.G."/>
            <person name="Kugler K."/>
            <person name="Rivarola-Duarte L."/>
            <person name="Spannagl M."/>
            <person name="Mayer K.F.X."/>
            <person name="Lu F.H."/>
            <person name="Bevan M.W."/>
            <person name="Leroy P."/>
            <person name="Li P."/>
            <person name="You F.M."/>
            <person name="Sun Q."/>
            <person name="Liu Z."/>
            <person name="Lyons E."/>
            <person name="Wicker T."/>
            <person name="Salzberg S.L."/>
            <person name="Devos K.M."/>
            <person name="Dvorak J."/>
        </authorList>
    </citation>
    <scope>NUCLEOTIDE SEQUENCE [LARGE SCALE GENOMIC DNA]</scope>
    <source>
        <strain evidence="2">cv. AL8/78</strain>
    </source>
</reference>
<dbReference type="AlphaFoldDB" id="A0A453N0H9"/>
<dbReference type="PANTHER" id="PTHR31111:SF136">
    <property type="entry name" value="F-BOX ASSOCIATED DOMAIN-CONTAINING PROTEIN"/>
    <property type="match status" value="1"/>
</dbReference>
<protein>
    <recommendedName>
        <fullName evidence="1">F-box associated beta-propeller type 3 domain-containing protein</fullName>
    </recommendedName>
</protein>
<evidence type="ECO:0000259" key="1">
    <source>
        <dbReference type="Pfam" id="PF08268"/>
    </source>
</evidence>
<organism evidence="2 3">
    <name type="scientific">Aegilops tauschii subsp. strangulata</name>
    <name type="common">Goatgrass</name>
    <dbReference type="NCBI Taxonomy" id="200361"/>
    <lineage>
        <taxon>Eukaryota</taxon>
        <taxon>Viridiplantae</taxon>
        <taxon>Streptophyta</taxon>
        <taxon>Embryophyta</taxon>
        <taxon>Tracheophyta</taxon>
        <taxon>Spermatophyta</taxon>
        <taxon>Magnoliopsida</taxon>
        <taxon>Liliopsida</taxon>
        <taxon>Poales</taxon>
        <taxon>Poaceae</taxon>
        <taxon>BOP clade</taxon>
        <taxon>Pooideae</taxon>
        <taxon>Triticodae</taxon>
        <taxon>Triticeae</taxon>
        <taxon>Triticinae</taxon>
        <taxon>Aegilops</taxon>
    </lineage>
</organism>
<reference evidence="2" key="5">
    <citation type="journal article" date="2021" name="G3 (Bethesda)">
        <title>Aegilops tauschii genome assembly Aet v5.0 features greater sequence contiguity and improved annotation.</title>
        <authorList>
            <person name="Wang L."/>
            <person name="Zhu T."/>
            <person name="Rodriguez J.C."/>
            <person name="Deal K.R."/>
            <person name="Dubcovsky J."/>
            <person name="McGuire P.E."/>
            <person name="Lux T."/>
            <person name="Spannagl M."/>
            <person name="Mayer K.F.X."/>
            <person name="Baldrich P."/>
            <person name="Meyers B.C."/>
            <person name="Huo N."/>
            <person name="Gu Y.Q."/>
            <person name="Zhou H."/>
            <person name="Devos K.M."/>
            <person name="Bennetzen J.L."/>
            <person name="Unver T."/>
            <person name="Budak H."/>
            <person name="Gulick P.J."/>
            <person name="Galiba G."/>
            <person name="Kalapos B."/>
            <person name="Nelson D.R."/>
            <person name="Li P."/>
            <person name="You F.M."/>
            <person name="Luo M.C."/>
            <person name="Dvorak J."/>
        </authorList>
    </citation>
    <scope>NUCLEOTIDE SEQUENCE [LARGE SCALE GENOMIC DNA]</scope>
    <source>
        <strain evidence="2">cv. AL8/78</strain>
    </source>
</reference>
<dbReference type="EnsemblPlants" id="AET6Gv20168900.1">
    <property type="protein sequence ID" value="AET6Gv20168900.1"/>
    <property type="gene ID" value="AET6Gv20168900"/>
</dbReference>
<dbReference type="PANTHER" id="PTHR31111">
    <property type="entry name" value="BNAA05G37150D PROTEIN-RELATED"/>
    <property type="match status" value="1"/>
</dbReference>
<dbReference type="Pfam" id="PF08268">
    <property type="entry name" value="FBA_3"/>
    <property type="match status" value="1"/>
</dbReference>
<name>A0A453N0H9_AEGTS</name>
<dbReference type="Gramene" id="AET6Gv20168900.1">
    <property type="protein sequence ID" value="AET6Gv20168900.1"/>
    <property type="gene ID" value="AET6Gv20168900"/>
</dbReference>
<dbReference type="InterPro" id="IPR013187">
    <property type="entry name" value="F-box-assoc_dom_typ3"/>
</dbReference>
<evidence type="ECO:0000313" key="2">
    <source>
        <dbReference type="EnsemblPlants" id="AET6Gv20168900.1"/>
    </source>
</evidence>
<reference evidence="3" key="1">
    <citation type="journal article" date="2014" name="Science">
        <title>Ancient hybridizations among the ancestral genomes of bread wheat.</title>
        <authorList>
            <consortium name="International Wheat Genome Sequencing Consortium,"/>
            <person name="Marcussen T."/>
            <person name="Sandve S.R."/>
            <person name="Heier L."/>
            <person name="Spannagl M."/>
            <person name="Pfeifer M."/>
            <person name="Jakobsen K.S."/>
            <person name="Wulff B.B."/>
            <person name="Steuernagel B."/>
            <person name="Mayer K.F."/>
            <person name="Olsen O.A."/>
        </authorList>
    </citation>
    <scope>NUCLEOTIDE SEQUENCE [LARGE SCALE GENOMIC DNA]</scope>
    <source>
        <strain evidence="3">cv. AL8/78</strain>
    </source>
</reference>
<reference evidence="3" key="2">
    <citation type="journal article" date="2017" name="Nat. Plants">
        <title>The Aegilops tauschii genome reveals multiple impacts of transposons.</title>
        <authorList>
            <person name="Zhao G."/>
            <person name="Zou C."/>
            <person name="Li K."/>
            <person name="Wang K."/>
            <person name="Li T."/>
            <person name="Gao L."/>
            <person name="Zhang X."/>
            <person name="Wang H."/>
            <person name="Yang Z."/>
            <person name="Liu X."/>
            <person name="Jiang W."/>
            <person name="Mao L."/>
            <person name="Kong X."/>
            <person name="Jiao Y."/>
            <person name="Jia J."/>
        </authorList>
    </citation>
    <scope>NUCLEOTIDE SEQUENCE [LARGE SCALE GENOMIC DNA]</scope>
    <source>
        <strain evidence="3">cv. AL8/78</strain>
    </source>
</reference>
<proteinExistence type="predicted"/>